<evidence type="ECO:0000256" key="1">
    <source>
        <dbReference type="SAM" id="MobiDB-lite"/>
    </source>
</evidence>
<evidence type="ECO:0000313" key="3">
    <source>
        <dbReference type="Proteomes" id="UP001202943"/>
    </source>
</evidence>
<dbReference type="AlphaFoldDB" id="A0AAW5HG31"/>
<feature type="region of interest" description="Disordered" evidence="1">
    <location>
        <begin position="157"/>
        <end position="176"/>
    </location>
</feature>
<proteinExistence type="predicted"/>
<protein>
    <submittedName>
        <fullName evidence="2">Uncharacterized protein</fullName>
    </submittedName>
</protein>
<evidence type="ECO:0000313" key="2">
    <source>
        <dbReference type="EMBL" id="MCO1621325.1"/>
    </source>
</evidence>
<organism evidence="2 3">
    <name type="scientific">Pseudomonas putida</name>
    <name type="common">Arthrobacter siderocapsulatus</name>
    <dbReference type="NCBI Taxonomy" id="303"/>
    <lineage>
        <taxon>Bacteria</taxon>
        <taxon>Pseudomonadati</taxon>
        <taxon>Pseudomonadota</taxon>
        <taxon>Gammaproteobacteria</taxon>
        <taxon>Pseudomonadales</taxon>
        <taxon>Pseudomonadaceae</taxon>
        <taxon>Pseudomonas</taxon>
    </lineage>
</organism>
<comment type="caution">
    <text evidence="2">The sequence shown here is derived from an EMBL/GenBank/DDBJ whole genome shotgun (WGS) entry which is preliminary data.</text>
</comment>
<accession>A0AAW5HG31</accession>
<dbReference type="RefSeq" id="WP_252459578.1">
    <property type="nucleotide sequence ID" value="NZ_JAMHFX010000162.1"/>
</dbReference>
<gene>
    <name evidence="2" type="ORF">M8C81_12010</name>
</gene>
<reference evidence="2" key="2">
    <citation type="submission" date="2023-08" db="EMBL/GenBank/DDBJ databases">
        <title>Isolation, Identification, Denitrification Characteristics of A Highly Efficient Aerobic Denitrifying Bacterial Strain DS2.</title>
        <authorList>
            <person name="Wang H."/>
        </authorList>
    </citation>
    <scope>NUCLEOTIDE SEQUENCE</scope>
    <source>
        <strain evidence="2">DS2</strain>
    </source>
</reference>
<sequence>MNDLDLYDAGDLAPYSQPLAPAPVPDWNSGTDLLPTDYHTPGGSQPLIFGQPLPPGVTLEQVTAAYTQLGGVFVADMMKLGHNISHTQMAVQWFLNAVKNPPDARQQHKHPYNLFEHKGDVLFEAFAAYAHGQGFNQSLISHAAWWVSEAGRKLAQRAQPQVGTPPRMAPSSDPTDSLTDAQFEAVVKANEIAKAKTYVYLENLWGQSYLANLKMVDAYFQSLPLREQQALDVYSTGWIRALNTKEVILGLFKQAISSNSLPSGGGVQAEIDECERVMRTNRKAWLSDNRLQARYRQLLVMRDGG</sequence>
<dbReference type="Proteomes" id="UP001202943">
    <property type="component" value="Unassembled WGS sequence"/>
</dbReference>
<dbReference type="EMBL" id="JAMHFX010000162">
    <property type="protein sequence ID" value="MCO1621325.1"/>
    <property type="molecule type" value="Genomic_DNA"/>
</dbReference>
<reference evidence="2" key="1">
    <citation type="submission" date="2022-05" db="EMBL/GenBank/DDBJ databases">
        <authorList>
            <person name="Yi M."/>
        </authorList>
    </citation>
    <scope>NUCLEOTIDE SEQUENCE</scope>
    <source>
        <strain evidence="2">DS2</strain>
    </source>
</reference>
<name>A0AAW5HG31_PSEPU</name>